<protein>
    <submittedName>
        <fullName evidence="1">Uncharacterized protein</fullName>
    </submittedName>
</protein>
<gene>
    <name evidence="1" type="ORF">PPACK8108_LOCUS12620</name>
</gene>
<dbReference type="AlphaFoldDB" id="A0AAV0B553"/>
<reference evidence="1" key="1">
    <citation type="submission" date="2022-06" db="EMBL/GenBank/DDBJ databases">
        <authorList>
            <consortium name="SYNGENTA / RWTH Aachen University"/>
        </authorList>
    </citation>
    <scope>NUCLEOTIDE SEQUENCE</scope>
</reference>
<proteinExistence type="predicted"/>
<accession>A0AAV0B553</accession>
<name>A0AAV0B553_PHAPC</name>
<organism evidence="1 2">
    <name type="scientific">Phakopsora pachyrhizi</name>
    <name type="common">Asian soybean rust disease fungus</name>
    <dbReference type="NCBI Taxonomy" id="170000"/>
    <lineage>
        <taxon>Eukaryota</taxon>
        <taxon>Fungi</taxon>
        <taxon>Dikarya</taxon>
        <taxon>Basidiomycota</taxon>
        <taxon>Pucciniomycotina</taxon>
        <taxon>Pucciniomycetes</taxon>
        <taxon>Pucciniales</taxon>
        <taxon>Phakopsoraceae</taxon>
        <taxon>Phakopsora</taxon>
    </lineage>
</organism>
<evidence type="ECO:0000313" key="2">
    <source>
        <dbReference type="Proteomes" id="UP001153365"/>
    </source>
</evidence>
<evidence type="ECO:0000313" key="1">
    <source>
        <dbReference type="EMBL" id="CAH7677467.1"/>
    </source>
</evidence>
<keyword evidence="2" id="KW-1185">Reference proteome</keyword>
<comment type="caution">
    <text evidence="1">The sequence shown here is derived from an EMBL/GenBank/DDBJ whole genome shotgun (WGS) entry which is preliminary data.</text>
</comment>
<dbReference type="Proteomes" id="UP001153365">
    <property type="component" value="Unassembled WGS sequence"/>
</dbReference>
<dbReference type="EMBL" id="CALTRL010003050">
    <property type="protein sequence ID" value="CAH7677467.1"/>
    <property type="molecule type" value="Genomic_DNA"/>
</dbReference>
<sequence length="65" mass="7207">MSSDQRRTDIGGISRTVVGRAVGQDCRAGRARRRHTEVRSSYHFRVRTEASKAEAFLQASSAAEL</sequence>